<keyword evidence="3" id="KW-1185">Reference proteome</keyword>
<dbReference type="InterPro" id="IPR058548">
    <property type="entry name" value="MlaB-like_STAS"/>
</dbReference>
<organism evidence="2 3">
    <name type="scientific">Sphingomonas hankookensis</name>
    <dbReference type="NCBI Taxonomy" id="563996"/>
    <lineage>
        <taxon>Bacteria</taxon>
        <taxon>Pseudomonadati</taxon>
        <taxon>Pseudomonadota</taxon>
        <taxon>Alphaproteobacteria</taxon>
        <taxon>Sphingomonadales</taxon>
        <taxon>Sphingomonadaceae</taxon>
        <taxon>Sphingomonas</taxon>
    </lineage>
</organism>
<dbReference type="Gene3D" id="3.30.750.24">
    <property type="entry name" value="STAS domain"/>
    <property type="match status" value="1"/>
</dbReference>
<dbReference type="InterPro" id="IPR052746">
    <property type="entry name" value="MlaB_ABC_Transporter"/>
</dbReference>
<feature type="domain" description="STAS" evidence="1">
    <location>
        <begin position="1"/>
        <end position="80"/>
    </location>
</feature>
<evidence type="ECO:0000313" key="2">
    <source>
        <dbReference type="EMBL" id="KZE08635.1"/>
    </source>
</evidence>
<dbReference type="PANTHER" id="PTHR35849:SF2">
    <property type="entry name" value="BLR2341 PROTEIN"/>
    <property type="match status" value="1"/>
</dbReference>
<sequence length="80" mass="8091">MLDTPAAAPLRQTLRDAVGTGQPIQIDASAVERIGQACLQVLAAAEAAAEEAGQDFRIVGASPVFADMATLAALDTLIAA</sequence>
<comment type="caution">
    <text evidence="2">The sequence shown here is derived from an EMBL/GenBank/DDBJ whole genome shotgun (WGS) entry which is preliminary data.</text>
</comment>
<evidence type="ECO:0000259" key="1">
    <source>
        <dbReference type="PROSITE" id="PS50801"/>
    </source>
</evidence>
<protein>
    <recommendedName>
        <fullName evidence="1">STAS domain-containing protein</fullName>
    </recommendedName>
</protein>
<reference evidence="3" key="1">
    <citation type="submission" date="2016-01" db="EMBL/GenBank/DDBJ databases">
        <title>Draft genome of Chromobacterium sp. F49.</title>
        <authorList>
            <person name="Hong K.W."/>
        </authorList>
    </citation>
    <scope>NUCLEOTIDE SEQUENCE [LARGE SCALE GENOMIC DNA]</scope>
    <source>
        <strain evidence="3">CN3</strain>
    </source>
</reference>
<proteinExistence type="predicted"/>
<dbReference type="PROSITE" id="PS50801">
    <property type="entry name" value="STAS"/>
    <property type="match status" value="1"/>
</dbReference>
<dbReference type="InterPro" id="IPR036513">
    <property type="entry name" value="STAS_dom_sf"/>
</dbReference>
<dbReference type="SUPFAM" id="SSF52091">
    <property type="entry name" value="SpoIIaa-like"/>
    <property type="match status" value="1"/>
</dbReference>
<dbReference type="Pfam" id="PF13466">
    <property type="entry name" value="STAS_2"/>
    <property type="match status" value="1"/>
</dbReference>
<name>A0ABR5Y7V4_9SPHN</name>
<dbReference type="Proteomes" id="UP000076609">
    <property type="component" value="Unassembled WGS sequence"/>
</dbReference>
<dbReference type="EMBL" id="LQQO01000063">
    <property type="protein sequence ID" value="KZE08635.1"/>
    <property type="molecule type" value="Genomic_DNA"/>
</dbReference>
<gene>
    <name evidence="2" type="ORF">AVT10_07950</name>
</gene>
<evidence type="ECO:0000313" key="3">
    <source>
        <dbReference type="Proteomes" id="UP000076609"/>
    </source>
</evidence>
<dbReference type="InterPro" id="IPR002645">
    <property type="entry name" value="STAS_dom"/>
</dbReference>
<dbReference type="PANTHER" id="PTHR35849">
    <property type="entry name" value="BLR2341 PROTEIN"/>
    <property type="match status" value="1"/>
</dbReference>
<accession>A0ABR5Y7V4</accession>